<dbReference type="InterPro" id="IPR050366">
    <property type="entry name" value="BP-dependent_transpt_permease"/>
</dbReference>
<keyword evidence="5 7" id="KW-1133">Transmembrane helix</keyword>
<dbReference type="AlphaFoldDB" id="A0A558AN23"/>
<protein>
    <submittedName>
        <fullName evidence="9">ABC transporter permease</fullName>
    </submittedName>
</protein>
<feature type="domain" description="ABC transmembrane type-1" evidence="8">
    <location>
        <begin position="84"/>
        <end position="273"/>
    </location>
</feature>
<dbReference type="CDD" id="cd06261">
    <property type="entry name" value="TM_PBP2"/>
    <property type="match status" value="1"/>
</dbReference>
<proteinExistence type="inferred from homology"/>
<evidence type="ECO:0000256" key="2">
    <source>
        <dbReference type="ARBA" id="ARBA00022448"/>
    </source>
</evidence>
<evidence type="ECO:0000256" key="7">
    <source>
        <dbReference type="RuleBase" id="RU363032"/>
    </source>
</evidence>
<feature type="transmembrane region" description="Helical" evidence="7">
    <location>
        <begin position="88"/>
        <end position="112"/>
    </location>
</feature>
<reference evidence="9 10" key="1">
    <citation type="submission" date="2019-07" db="EMBL/GenBank/DDBJ databases">
        <title>New species of Amycolatopsis and Streptomyces.</title>
        <authorList>
            <person name="Duangmal K."/>
            <person name="Teo W.F.A."/>
            <person name="Lipun K."/>
        </authorList>
    </citation>
    <scope>NUCLEOTIDE SEQUENCE [LARGE SCALE GENOMIC DNA]</scope>
    <source>
        <strain evidence="9 10">JCM 30562</strain>
    </source>
</reference>
<evidence type="ECO:0000313" key="10">
    <source>
        <dbReference type="Proteomes" id="UP000318578"/>
    </source>
</evidence>
<dbReference type="PANTHER" id="PTHR43386:SF1">
    <property type="entry name" value="D,D-DIPEPTIDE TRANSPORT SYSTEM PERMEASE PROTEIN DDPC-RELATED"/>
    <property type="match status" value="1"/>
</dbReference>
<organism evidence="9 10">
    <name type="scientific">Amycolatopsis acidiphila</name>
    <dbReference type="NCBI Taxonomy" id="715473"/>
    <lineage>
        <taxon>Bacteria</taxon>
        <taxon>Bacillati</taxon>
        <taxon>Actinomycetota</taxon>
        <taxon>Actinomycetes</taxon>
        <taxon>Pseudonocardiales</taxon>
        <taxon>Pseudonocardiaceae</taxon>
        <taxon>Amycolatopsis</taxon>
    </lineage>
</organism>
<dbReference type="GO" id="GO:0055085">
    <property type="term" value="P:transmembrane transport"/>
    <property type="evidence" value="ECO:0007669"/>
    <property type="project" value="InterPro"/>
</dbReference>
<dbReference type="InterPro" id="IPR035906">
    <property type="entry name" value="MetI-like_sf"/>
</dbReference>
<feature type="transmembrane region" description="Helical" evidence="7">
    <location>
        <begin position="147"/>
        <end position="166"/>
    </location>
</feature>
<keyword evidence="3" id="KW-1003">Cell membrane</keyword>
<keyword evidence="6 7" id="KW-0472">Membrane</keyword>
<name>A0A558AN23_9PSEU</name>
<evidence type="ECO:0000313" key="9">
    <source>
        <dbReference type="EMBL" id="TVT25663.1"/>
    </source>
</evidence>
<feature type="transmembrane region" description="Helical" evidence="7">
    <location>
        <begin position="119"/>
        <end position="141"/>
    </location>
</feature>
<dbReference type="Pfam" id="PF00528">
    <property type="entry name" value="BPD_transp_1"/>
    <property type="match status" value="1"/>
</dbReference>
<dbReference type="RefSeq" id="WP_144632885.1">
    <property type="nucleotide sequence ID" value="NZ_BNAX01000021.1"/>
</dbReference>
<dbReference type="Gene3D" id="1.10.3720.10">
    <property type="entry name" value="MetI-like"/>
    <property type="match status" value="1"/>
</dbReference>
<evidence type="ECO:0000256" key="6">
    <source>
        <dbReference type="ARBA" id="ARBA00023136"/>
    </source>
</evidence>
<comment type="similarity">
    <text evidence="7">Belongs to the binding-protein-dependent transport system permease family.</text>
</comment>
<dbReference type="PROSITE" id="PS50928">
    <property type="entry name" value="ABC_TM1"/>
    <property type="match status" value="1"/>
</dbReference>
<comment type="caution">
    <text evidence="9">The sequence shown here is derived from an EMBL/GenBank/DDBJ whole genome shotgun (WGS) entry which is preliminary data.</text>
</comment>
<evidence type="ECO:0000256" key="4">
    <source>
        <dbReference type="ARBA" id="ARBA00022692"/>
    </source>
</evidence>
<dbReference type="EMBL" id="VJZA01000002">
    <property type="protein sequence ID" value="TVT25663.1"/>
    <property type="molecule type" value="Genomic_DNA"/>
</dbReference>
<dbReference type="Proteomes" id="UP000318578">
    <property type="component" value="Unassembled WGS sequence"/>
</dbReference>
<dbReference type="SUPFAM" id="SSF161098">
    <property type="entry name" value="MetI-like"/>
    <property type="match status" value="1"/>
</dbReference>
<evidence type="ECO:0000256" key="5">
    <source>
        <dbReference type="ARBA" id="ARBA00022989"/>
    </source>
</evidence>
<dbReference type="InterPro" id="IPR000515">
    <property type="entry name" value="MetI-like"/>
</dbReference>
<keyword evidence="2 7" id="KW-0813">Transport</keyword>
<evidence type="ECO:0000256" key="1">
    <source>
        <dbReference type="ARBA" id="ARBA00004651"/>
    </source>
</evidence>
<dbReference type="GO" id="GO:0005886">
    <property type="term" value="C:plasma membrane"/>
    <property type="evidence" value="ECO:0007669"/>
    <property type="project" value="UniProtKB-SubCell"/>
</dbReference>
<evidence type="ECO:0000256" key="3">
    <source>
        <dbReference type="ARBA" id="ARBA00022475"/>
    </source>
</evidence>
<keyword evidence="4 7" id="KW-0812">Transmembrane</keyword>
<accession>A0A558AN23</accession>
<comment type="subcellular location">
    <subcellularLocation>
        <location evidence="1 7">Cell membrane</location>
        <topology evidence="1 7">Multi-pass membrane protein</topology>
    </subcellularLocation>
</comment>
<evidence type="ECO:0000259" key="8">
    <source>
        <dbReference type="PROSITE" id="PS50928"/>
    </source>
</evidence>
<dbReference type="PANTHER" id="PTHR43386">
    <property type="entry name" value="OLIGOPEPTIDE TRANSPORT SYSTEM PERMEASE PROTEIN APPC"/>
    <property type="match status" value="1"/>
</dbReference>
<gene>
    <name evidence="9" type="ORF">FNH06_02365</name>
</gene>
<sequence length="288" mass="29920">MISLAGVARLRPRSIGRKAGSASLRAGTALLATMVGVSLLGRILLVDPNSQDLSQGNLPPLSAGHLLGTDVLGRDILSWCARGVTTSLGIGVVVAGLGALLGVLVGASAGYAGGWVDALLMRVVDLNLAVPPMLVFLAAMMLLPRGIVTMVILLAAVGWVPYARLVRAEVLVHRERGYIAAARLAGTRRTGIIFGHLVPASATPIVVLASLHTGFVMLAEGGLSFLGLGLEPPTVSLGYLISQGRDQLATAWWIATFPGVFMVLLILAVNLIGDGMRDRFHVDDGSAL</sequence>
<feature type="transmembrane region" description="Helical" evidence="7">
    <location>
        <begin position="250"/>
        <end position="272"/>
    </location>
</feature>
<keyword evidence="10" id="KW-1185">Reference proteome</keyword>
<feature type="transmembrane region" description="Helical" evidence="7">
    <location>
        <begin position="21"/>
        <end position="45"/>
    </location>
</feature>
<dbReference type="OrthoDB" id="8906042at2"/>